<comment type="caution">
    <text evidence="15">The sequence shown here is derived from an EMBL/GenBank/DDBJ whole genome shotgun (WGS) entry which is preliminary data.</text>
</comment>
<accession>A0A699YNW5</accession>
<comment type="function">
    <text evidence="2">Specific and highly efficient GDP-D-glucose phosphorylase regulating the levels of GDP-D-glucose in cells.</text>
</comment>
<evidence type="ECO:0000313" key="15">
    <source>
        <dbReference type="EMBL" id="GFH11261.1"/>
    </source>
</evidence>
<evidence type="ECO:0000256" key="7">
    <source>
        <dbReference type="ARBA" id="ARBA00022490"/>
    </source>
</evidence>
<comment type="catalytic activity">
    <reaction evidence="1">
        <text>GDP-alpha-D-glucose + phosphate = alpha-D-glucose 1-phosphate + GDP + H(+)</text>
        <dbReference type="Rhea" id="RHEA:30387"/>
        <dbReference type="ChEBI" id="CHEBI:15378"/>
        <dbReference type="ChEBI" id="CHEBI:43474"/>
        <dbReference type="ChEBI" id="CHEBI:58189"/>
        <dbReference type="ChEBI" id="CHEBI:58601"/>
        <dbReference type="ChEBI" id="CHEBI:62230"/>
        <dbReference type="EC" id="2.7.7.78"/>
    </reaction>
</comment>
<evidence type="ECO:0000256" key="4">
    <source>
        <dbReference type="ARBA" id="ARBA00006451"/>
    </source>
</evidence>
<comment type="subcellular location">
    <subcellularLocation>
        <location evidence="3">Cytoplasm</location>
    </subcellularLocation>
</comment>
<feature type="domain" description="GDPGP1-like N-terminal" evidence="14">
    <location>
        <begin position="376"/>
        <end position="456"/>
    </location>
</feature>
<feature type="domain" description="GDPGP1-like N-terminal" evidence="14">
    <location>
        <begin position="209"/>
        <end position="296"/>
    </location>
</feature>
<dbReference type="GO" id="GO:0016787">
    <property type="term" value="F:hydrolase activity"/>
    <property type="evidence" value="ECO:0007669"/>
    <property type="project" value="UniProtKB-KW"/>
</dbReference>
<dbReference type="EC" id="2.7.7.78" evidence="5"/>
<evidence type="ECO:0000259" key="13">
    <source>
        <dbReference type="Pfam" id="PF26216"/>
    </source>
</evidence>
<dbReference type="GO" id="GO:0080048">
    <property type="term" value="F:GDP-D-glucose phosphorylase activity"/>
    <property type="evidence" value="ECO:0007669"/>
    <property type="project" value="UniProtKB-EC"/>
</dbReference>
<dbReference type="AlphaFoldDB" id="A0A699YNW5"/>
<dbReference type="GO" id="GO:0006006">
    <property type="term" value="P:glucose metabolic process"/>
    <property type="evidence" value="ECO:0007669"/>
    <property type="project" value="TreeGrafter"/>
</dbReference>
<keyword evidence="10" id="KW-0548">Nucleotidyltransferase</keyword>
<feature type="domain" description="GDPGP1-like C-terminal" evidence="13">
    <location>
        <begin position="627"/>
        <end position="736"/>
    </location>
</feature>
<dbReference type="InterPro" id="IPR058865">
    <property type="entry name" value="GDPGP1_C"/>
</dbReference>
<feature type="non-terminal residue" evidence="15">
    <location>
        <position position="779"/>
    </location>
</feature>
<dbReference type="InterPro" id="IPR026506">
    <property type="entry name" value="GDPGP"/>
</dbReference>
<dbReference type="GO" id="GO:0005737">
    <property type="term" value="C:cytoplasm"/>
    <property type="evidence" value="ECO:0007669"/>
    <property type="project" value="UniProtKB-SubCell"/>
</dbReference>
<dbReference type="GO" id="GO:0005085">
    <property type="term" value="F:guanyl-nucleotide exchange factor activity"/>
    <property type="evidence" value="ECO:0007669"/>
    <property type="project" value="UniProtKB-KW"/>
</dbReference>
<organism evidence="15 16">
    <name type="scientific">Haematococcus lacustris</name>
    <name type="common">Green alga</name>
    <name type="synonym">Haematococcus pluvialis</name>
    <dbReference type="NCBI Taxonomy" id="44745"/>
    <lineage>
        <taxon>Eukaryota</taxon>
        <taxon>Viridiplantae</taxon>
        <taxon>Chlorophyta</taxon>
        <taxon>core chlorophytes</taxon>
        <taxon>Chlorophyceae</taxon>
        <taxon>CS clade</taxon>
        <taxon>Chlamydomonadales</taxon>
        <taxon>Haematococcaceae</taxon>
        <taxon>Haematococcus</taxon>
    </lineage>
</organism>
<evidence type="ECO:0000259" key="14">
    <source>
        <dbReference type="Pfam" id="PF26217"/>
    </source>
</evidence>
<dbReference type="Pfam" id="PF26216">
    <property type="entry name" value="GDPGP1_C"/>
    <property type="match status" value="1"/>
</dbReference>
<keyword evidence="11" id="KW-0547">Nucleotide-binding</keyword>
<dbReference type="Proteomes" id="UP000485058">
    <property type="component" value="Unassembled WGS sequence"/>
</dbReference>
<evidence type="ECO:0000256" key="10">
    <source>
        <dbReference type="ARBA" id="ARBA00022695"/>
    </source>
</evidence>
<dbReference type="InterPro" id="IPR058866">
    <property type="entry name" value="GDPGP1_N"/>
</dbReference>
<evidence type="ECO:0000256" key="8">
    <source>
        <dbReference type="ARBA" id="ARBA00022658"/>
    </source>
</evidence>
<dbReference type="EMBL" id="BLLF01000388">
    <property type="protein sequence ID" value="GFH11261.1"/>
    <property type="molecule type" value="Genomic_DNA"/>
</dbReference>
<comment type="similarity">
    <text evidence="4">Belongs to the GDPGP1 family.</text>
</comment>
<dbReference type="GO" id="GO:0000166">
    <property type="term" value="F:nucleotide binding"/>
    <property type="evidence" value="ECO:0007669"/>
    <property type="project" value="UniProtKB-KW"/>
</dbReference>
<evidence type="ECO:0000313" key="16">
    <source>
        <dbReference type="Proteomes" id="UP000485058"/>
    </source>
</evidence>
<evidence type="ECO:0000256" key="12">
    <source>
        <dbReference type="ARBA" id="ARBA00022801"/>
    </source>
</evidence>
<keyword evidence="7" id="KW-0963">Cytoplasm</keyword>
<keyword evidence="8" id="KW-0344">Guanine-nucleotide releasing factor</keyword>
<evidence type="ECO:0000256" key="9">
    <source>
        <dbReference type="ARBA" id="ARBA00022679"/>
    </source>
</evidence>
<gene>
    <name evidence="15" type="ORF">HaLaN_06734</name>
</gene>
<evidence type="ECO:0000256" key="6">
    <source>
        <dbReference type="ARBA" id="ARBA00018857"/>
    </source>
</evidence>
<dbReference type="Pfam" id="PF26217">
    <property type="entry name" value="GDPGP1_N"/>
    <property type="match status" value="2"/>
</dbReference>
<evidence type="ECO:0000256" key="3">
    <source>
        <dbReference type="ARBA" id="ARBA00004496"/>
    </source>
</evidence>
<sequence length="779" mass="83724">GCEDGSGVGAGCKCSNEERSCSLRCARQLNFPRPHIKKTRMRQGITANYTSGGRGVPAALGGSPQARVSASSLAIRLWKMATLVPNHQPCPSRAITLDLKSATIDGLPGNGRLPLYSYHVAKPSRLGQASWTREPWTTTWPRADCLAASCSEDSESCRSDSGTDPSDQDSVYVVPQCLSCGSHECSLPARSSCSAQQIIQPRLTSCSVLDNVLSSLWEDCGSRRLFRYDVTACPSRVIPGRWGFVAQLNEGRASKKRPTEIVVDQVCQPFDPAKFHFGKALPSEVLLQFESSGTVDESADSYAPPSRLTPAAYVKASFLDSWQGGMQPSSSCNSLADSTEESDCGAVVPSAATSLGCNSQDSFTPQAREPATLPLLFDSAPVTPSSNLVLINVSPIEYGHVLLVPRTLQHLPQQLKADLVLTALHFAHEAGNPHFNVGYNSLGAYATINHLHFQVCVLAWQLTAFHTPCYPAAKAQCTDTLRVMSVVILTYHVRKASVAVIDSVCCYLCPHSCLTHISLATAFPVSQQAASSCQLLVQAHQAAQLQSRSPPSWTVSSALQWNMSAGHDARKQHGTMLGVGGLFLTADPVRGFVIEAVEPSSAVLNTNAMTAFGALDTNASQAARQLAALPQLAAVVGQAAEALQASNVPFNMLITEKGARVFLWPQCYAERQAAKEVEEELLATGVNPAVFEVAGHMVLKRAEDYQGMQEDLATRLLSAVSLPADRFQAVADLCFRQPWHQPTQLPASCEELHLLGLRRAKGDQLTAGSPSCKRQRGNE</sequence>
<reference evidence="15 16" key="1">
    <citation type="submission" date="2020-02" db="EMBL/GenBank/DDBJ databases">
        <title>Draft genome sequence of Haematococcus lacustris strain NIES-144.</title>
        <authorList>
            <person name="Morimoto D."/>
            <person name="Nakagawa S."/>
            <person name="Yoshida T."/>
            <person name="Sawayama S."/>
        </authorList>
    </citation>
    <scope>NUCLEOTIDE SEQUENCE [LARGE SCALE GENOMIC DNA]</scope>
    <source>
        <strain evidence="15 16">NIES-144</strain>
    </source>
</reference>
<protein>
    <recommendedName>
        <fullName evidence="6">GDP-D-glucose phosphorylase 1</fullName>
        <ecNumber evidence="5">2.7.7.78</ecNumber>
    </recommendedName>
</protein>
<keyword evidence="12" id="KW-0378">Hydrolase</keyword>
<feature type="non-terminal residue" evidence="15">
    <location>
        <position position="1"/>
    </location>
</feature>
<name>A0A699YNW5_HAELA</name>
<evidence type="ECO:0000256" key="5">
    <source>
        <dbReference type="ARBA" id="ARBA00012507"/>
    </source>
</evidence>
<evidence type="ECO:0000256" key="1">
    <source>
        <dbReference type="ARBA" id="ARBA00000063"/>
    </source>
</evidence>
<proteinExistence type="inferred from homology"/>
<evidence type="ECO:0000256" key="2">
    <source>
        <dbReference type="ARBA" id="ARBA00003049"/>
    </source>
</evidence>
<evidence type="ECO:0000256" key="11">
    <source>
        <dbReference type="ARBA" id="ARBA00022741"/>
    </source>
</evidence>
<dbReference type="PANTHER" id="PTHR20884:SF8">
    <property type="entry name" value="GDP-D-GLUCOSE PHOSPHORYLASE 1"/>
    <property type="match status" value="1"/>
</dbReference>
<dbReference type="PANTHER" id="PTHR20884">
    <property type="entry name" value="GDP-D-GLUCOSE PHOSPHORYLASE 1"/>
    <property type="match status" value="1"/>
</dbReference>
<keyword evidence="9" id="KW-0808">Transferase</keyword>
<keyword evidence="16" id="KW-1185">Reference proteome</keyword>